<evidence type="ECO:0000313" key="2">
    <source>
        <dbReference type="Proteomes" id="UP000664034"/>
    </source>
</evidence>
<dbReference type="EMBL" id="JAFMYV010000021">
    <property type="protein sequence ID" value="MBO0940012.1"/>
    <property type="molecule type" value="Genomic_DNA"/>
</dbReference>
<dbReference type="RefSeq" id="WP_207367543.1">
    <property type="nucleotide sequence ID" value="NZ_JAFMYV010000021.1"/>
</dbReference>
<dbReference type="InterPro" id="IPR046167">
    <property type="entry name" value="DUF6169"/>
</dbReference>
<evidence type="ECO:0000313" key="1">
    <source>
        <dbReference type="EMBL" id="MBO0940012.1"/>
    </source>
</evidence>
<name>A0A939K477_9BACT</name>
<dbReference type="AlphaFoldDB" id="A0A939K477"/>
<dbReference type="Proteomes" id="UP000664034">
    <property type="component" value="Unassembled WGS sequence"/>
</dbReference>
<accession>A0A939K477</accession>
<comment type="caution">
    <text evidence="1">The sequence shown here is derived from an EMBL/GenBank/DDBJ whole genome shotgun (WGS) entry which is preliminary data.</text>
</comment>
<gene>
    <name evidence="1" type="ORF">J2I47_25935</name>
</gene>
<protein>
    <submittedName>
        <fullName evidence="1">Uncharacterized protein</fullName>
    </submittedName>
</protein>
<reference evidence="1" key="1">
    <citation type="submission" date="2021-03" db="EMBL/GenBank/DDBJ databases">
        <title>Fibrella sp. HMF5335 genome sequencing and assembly.</title>
        <authorList>
            <person name="Kang H."/>
            <person name="Kim H."/>
            <person name="Bae S."/>
            <person name="Joh K."/>
        </authorList>
    </citation>
    <scope>NUCLEOTIDE SEQUENCE</scope>
    <source>
        <strain evidence="1">HMF5335</strain>
    </source>
</reference>
<dbReference type="Pfam" id="PF19666">
    <property type="entry name" value="DUF6169"/>
    <property type="match status" value="1"/>
</dbReference>
<organism evidence="1 2">
    <name type="scientific">Fibrella rubiginis</name>
    <dbReference type="NCBI Taxonomy" id="2817060"/>
    <lineage>
        <taxon>Bacteria</taxon>
        <taxon>Pseudomonadati</taxon>
        <taxon>Bacteroidota</taxon>
        <taxon>Cytophagia</taxon>
        <taxon>Cytophagales</taxon>
        <taxon>Spirosomataceae</taxon>
        <taxon>Fibrella</taxon>
    </lineage>
</organism>
<sequence>MSPYTIQPNKTDLYEFVTDSFVAYEVAFKPTPYLFDEGSAFSTFIVELVIRIGANSTNQYPPLDKRVATTIAAIVDDYYQTRPETIALYVCDSSDGRQAARKRKFEDWFRYFNQAEFIKHDLPVTDQKDGVVYYNSIILKANNPFLSEIISEFDTLFGRYNDPK</sequence>
<proteinExistence type="predicted"/>
<keyword evidence="2" id="KW-1185">Reference proteome</keyword>